<dbReference type="Proteomes" id="UP000308549">
    <property type="component" value="Unassembled WGS sequence"/>
</dbReference>
<dbReference type="InterPro" id="IPR002347">
    <property type="entry name" value="SDR_fam"/>
</dbReference>
<dbReference type="EMBL" id="NAJL01000004">
    <property type="protein sequence ID" value="TKA32873.1"/>
    <property type="molecule type" value="Genomic_DNA"/>
</dbReference>
<dbReference type="SUPFAM" id="SSF51735">
    <property type="entry name" value="NAD(P)-binding Rossmann-fold domains"/>
    <property type="match status" value="1"/>
</dbReference>
<sequence length="324" mass="35806">MSGLWKLYQTKNTPYLDIKPSFSGRTVIVTGSNTGVGFEAAIKFVALDAKRVVLGVRSVAKGEDARSRIEERTGRQDVVEVWQLDMLDYDSIQAFARRADTQLESLDVAVLNAGVMFASAEQSAYGWEKTLQVNVISTALLGLLLLPKLKMSRMSGSARPVLELVGSNLHTRITGLDDPLDGRLLKHYSACFSRSQYSISKLFMEYINIGLADRAKSEVTGKPDVLVLSVSPGLCRSDLGRAYNTWYSWPAMWAFQTLFQRSAEEGARMYVSGTLVGVEGQGGFWHEGRLKEPAPLVAGEEGKVLQRRVWKEVMDALEGYVSGH</sequence>
<dbReference type="PANTHER" id="PTHR43157:SF22">
    <property type="entry name" value="SHORT-CHAIN DEHYDROGENASE_REDUCTASE PHMF"/>
    <property type="match status" value="1"/>
</dbReference>
<evidence type="ECO:0000313" key="2">
    <source>
        <dbReference type="EMBL" id="TKA32873.1"/>
    </source>
</evidence>
<keyword evidence="3" id="KW-1185">Reference proteome</keyword>
<dbReference type="PRINTS" id="PR00081">
    <property type="entry name" value="GDHRDH"/>
</dbReference>
<dbReference type="PANTHER" id="PTHR43157">
    <property type="entry name" value="PHOSPHATIDYLINOSITOL-GLYCAN BIOSYNTHESIS CLASS F PROTEIN-RELATED"/>
    <property type="match status" value="1"/>
</dbReference>
<accession>A0A4U0UBN5</accession>
<keyword evidence="1" id="KW-0560">Oxidoreductase</keyword>
<dbReference type="InterPro" id="IPR036291">
    <property type="entry name" value="NAD(P)-bd_dom_sf"/>
</dbReference>
<dbReference type="Pfam" id="PF00106">
    <property type="entry name" value="adh_short"/>
    <property type="match status" value="1"/>
</dbReference>
<organism evidence="2 3">
    <name type="scientific">Salinomyces thailandicus</name>
    <dbReference type="NCBI Taxonomy" id="706561"/>
    <lineage>
        <taxon>Eukaryota</taxon>
        <taxon>Fungi</taxon>
        <taxon>Dikarya</taxon>
        <taxon>Ascomycota</taxon>
        <taxon>Pezizomycotina</taxon>
        <taxon>Dothideomycetes</taxon>
        <taxon>Dothideomycetidae</taxon>
        <taxon>Mycosphaerellales</taxon>
        <taxon>Teratosphaeriaceae</taxon>
        <taxon>Salinomyces</taxon>
    </lineage>
</organism>
<protein>
    <recommendedName>
        <fullName evidence="4">Short-chain dehydrogenase/reductase</fullName>
    </recommendedName>
</protein>
<reference evidence="2 3" key="1">
    <citation type="submission" date="2017-03" db="EMBL/GenBank/DDBJ databases">
        <title>Genomes of endolithic fungi from Antarctica.</title>
        <authorList>
            <person name="Coleine C."/>
            <person name="Masonjones S."/>
            <person name="Stajich J.E."/>
        </authorList>
    </citation>
    <scope>NUCLEOTIDE SEQUENCE [LARGE SCALE GENOMIC DNA]</scope>
    <source>
        <strain evidence="2 3">CCFEE 6315</strain>
    </source>
</reference>
<dbReference type="GO" id="GO:0016491">
    <property type="term" value="F:oxidoreductase activity"/>
    <property type="evidence" value="ECO:0007669"/>
    <property type="project" value="UniProtKB-KW"/>
</dbReference>
<evidence type="ECO:0008006" key="4">
    <source>
        <dbReference type="Google" id="ProtNLM"/>
    </source>
</evidence>
<evidence type="ECO:0000256" key="1">
    <source>
        <dbReference type="ARBA" id="ARBA00023002"/>
    </source>
</evidence>
<proteinExistence type="predicted"/>
<name>A0A4U0UBN5_9PEZI</name>
<dbReference type="OrthoDB" id="542013at2759"/>
<gene>
    <name evidence="2" type="ORF">B0A50_01099</name>
</gene>
<comment type="caution">
    <text evidence="2">The sequence shown here is derived from an EMBL/GenBank/DDBJ whole genome shotgun (WGS) entry which is preliminary data.</text>
</comment>
<dbReference type="AlphaFoldDB" id="A0A4U0UBN5"/>
<dbReference type="Gene3D" id="3.40.50.720">
    <property type="entry name" value="NAD(P)-binding Rossmann-like Domain"/>
    <property type="match status" value="1"/>
</dbReference>
<evidence type="ECO:0000313" key="3">
    <source>
        <dbReference type="Proteomes" id="UP000308549"/>
    </source>
</evidence>